<dbReference type="Proteomes" id="UP000026962">
    <property type="component" value="Chromosome 1"/>
</dbReference>
<dbReference type="AlphaFoldDB" id="A0A0E0JI60"/>
<reference evidence="1" key="1">
    <citation type="submission" date="2015-04" db="UniProtKB">
        <authorList>
            <consortium name="EnsemblPlants"/>
        </authorList>
    </citation>
    <scope>IDENTIFICATION</scope>
</reference>
<reference evidence="1" key="2">
    <citation type="submission" date="2018-05" db="EMBL/GenBank/DDBJ databases">
        <title>OpunRS2 (Oryza punctata Reference Sequence Version 2).</title>
        <authorList>
            <person name="Zhang J."/>
            <person name="Kudrna D."/>
            <person name="Lee S."/>
            <person name="Talag J."/>
            <person name="Welchert J."/>
            <person name="Wing R.A."/>
        </authorList>
    </citation>
    <scope>NUCLEOTIDE SEQUENCE [LARGE SCALE GENOMIC DNA]</scope>
</reference>
<organism evidence="1">
    <name type="scientific">Oryza punctata</name>
    <name type="common">Red rice</name>
    <dbReference type="NCBI Taxonomy" id="4537"/>
    <lineage>
        <taxon>Eukaryota</taxon>
        <taxon>Viridiplantae</taxon>
        <taxon>Streptophyta</taxon>
        <taxon>Embryophyta</taxon>
        <taxon>Tracheophyta</taxon>
        <taxon>Spermatophyta</taxon>
        <taxon>Magnoliopsida</taxon>
        <taxon>Liliopsida</taxon>
        <taxon>Poales</taxon>
        <taxon>Poaceae</taxon>
        <taxon>BOP clade</taxon>
        <taxon>Oryzoideae</taxon>
        <taxon>Oryzeae</taxon>
        <taxon>Oryzinae</taxon>
        <taxon>Oryza</taxon>
    </lineage>
</organism>
<dbReference type="EnsemblPlants" id="OPUNC01G14280.1">
    <property type="protein sequence ID" value="OPUNC01G14280.1"/>
    <property type="gene ID" value="OPUNC01G14280"/>
</dbReference>
<keyword evidence="2" id="KW-1185">Reference proteome</keyword>
<sequence length="123" mass="13637">MSWGRSSIVGELGESVQDKRRFLHRDSSEETKPNNRFLSVLALLRNPLVAVKPISSSSSELFGIPFSPTAGGKEEWGHAHVVTVDRGFVLALLRHWPASSPSLLPLPLTTTHGIEGKERERRE</sequence>
<evidence type="ECO:0000313" key="1">
    <source>
        <dbReference type="EnsemblPlants" id="OPUNC01G14280.1"/>
    </source>
</evidence>
<accession>A0A0E0JI60</accession>
<dbReference type="Gramene" id="OPUNC01G14280.1">
    <property type="protein sequence ID" value="OPUNC01G14280.1"/>
    <property type="gene ID" value="OPUNC01G14280"/>
</dbReference>
<proteinExistence type="predicted"/>
<dbReference type="HOGENOM" id="CLU_2018952_0_0_1"/>
<name>A0A0E0JI60_ORYPU</name>
<protein>
    <submittedName>
        <fullName evidence="1">Uncharacterized protein</fullName>
    </submittedName>
</protein>
<evidence type="ECO:0000313" key="2">
    <source>
        <dbReference type="Proteomes" id="UP000026962"/>
    </source>
</evidence>